<proteinExistence type="predicted"/>
<reference evidence="2" key="2">
    <citation type="submission" date="2021-05" db="UniProtKB">
        <authorList>
            <consortium name="EnsemblPlants"/>
        </authorList>
    </citation>
    <scope>IDENTIFICATION</scope>
    <source>
        <strain evidence="2">subsp. malaccensis</strain>
    </source>
</reference>
<organism evidence="2 3">
    <name type="scientific">Musa acuminata subsp. malaccensis</name>
    <name type="common">Wild banana</name>
    <name type="synonym">Musa malaccensis</name>
    <dbReference type="NCBI Taxonomy" id="214687"/>
    <lineage>
        <taxon>Eukaryota</taxon>
        <taxon>Viridiplantae</taxon>
        <taxon>Streptophyta</taxon>
        <taxon>Embryophyta</taxon>
        <taxon>Tracheophyta</taxon>
        <taxon>Spermatophyta</taxon>
        <taxon>Magnoliopsida</taxon>
        <taxon>Liliopsida</taxon>
        <taxon>Zingiberales</taxon>
        <taxon>Musaceae</taxon>
        <taxon>Musa</taxon>
    </lineage>
</organism>
<dbReference type="EMBL" id="HG996468">
    <property type="protein sequence ID" value="CAG1849240.1"/>
    <property type="molecule type" value="Genomic_DNA"/>
</dbReference>
<protein>
    <submittedName>
        <fullName evidence="1">(wild Malaysian banana) hypothetical protein</fullName>
    </submittedName>
</protein>
<evidence type="ECO:0000313" key="2">
    <source>
        <dbReference type="EnsemblPlants" id="Ma03_p05420.1"/>
    </source>
</evidence>
<accession>A0A804I8Q5</accession>
<dbReference type="AlphaFoldDB" id="A0A804I8Q5"/>
<dbReference type="Gramene" id="Ma03_t05420.1">
    <property type="protein sequence ID" value="Ma03_p05420.1"/>
    <property type="gene ID" value="Ma03_g05420"/>
</dbReference>
<keyword evidence="3" id="KW-1185">Reference proteome</keyword>
<name>A0A804I8Q5_MUSAM</name>
<dbReference type="InParanoid" id="A0A804I8Q5"/>
<sequence length="127" mass="14393">MESRTLNPRFHAAPPPSPSLWSVRISSVFGFSHRIEDHQIRRYLRRVISFKPRGVARYISWEVNELNALRVGRRQLPWASHIRVGANASAVHDYAGGLGAVTNSSASNWGVFYGTHQTRSTYKLIYA</sequence>
<dbReference type="EnsemblPlants" id="Ma03_t05420.1">
    <property type="protein sequence ID" value="Ma03_p05420.1"/>
    <property type="gene ID" value="Ma03_g05420"/>
</dbReference>
<reference evidence="1" key="1">
    <citation type="submission" date="2021-03" db="EMBL/GenBank/DDBJ databases">
        <authorList>
            <consortium name="Genoscope - CEA"/>
            <person name="William W."/>
        </authorList>
    </citation>
    <scope>NUCLEOTIDE SEQUENCE</scope>
    <source>
        <strain evidence="1">Doubled-haploid Pahang</strain>
    </source>
</reference>
<dbReference type="Proteomes" id="UP000012960">
    <property type="component" value="Unplaced"/>
</dbReference>
<evidence type="ECO:0000313" key="1">
    <source>
        <dbReference type="EMBL" id="CAG1849240.1"/>
    </source>
</evidence>
<gene>
    <name evidence="1" type="ORF">GSMUA_208260.1</name>
</gene>
<evidence type="ECO:0000313" key="3">
    <source>
        <dbReference type="Proteomes" id="UP000012960"/>
    </source>
</evidence>